<dbReference type="RefSeq" id="WP_271796512.1">
    <property type="nucleotide sequence ID" value="NZ_JAQMUC010000073.1"/>
</dbReference>
<proteinExistence type="predicted"/>
<evidence type="ECO:0000313" key="2">
    <source>
        <dbReference type="Proteomes" id="UP001211249"/>
    </source>
</evidence>
<sequence length="93" mass="10549">ILNSKMGWWLISKYCTAIQNGFQLIWKYFGQIPIPQANPKQGEVITSLVNQIVSAKKSDPNADTTALETEINQMVYQLYNLTAEEIQIIESSQ</sequence>
<protein>
    <recommendedName>
        <fullName evidence="3">Site-specific DNA-methyltransferase (adenine-specific)</fullName>
    </recommendedName>
</protein>
<evidence type="ECO:0008006" key="3">
    <source>
        <dbReference type="Google" id="ProtNLM"/>
    </source>
</evidence>
<dbReference type="EMBL" id="JAQMUC010000073">
    <property type="protein sequence ID" value="MDB9536750.1"/>
    <property type="molecule type" value="Genomic_DNA"/>
</dbReference>
<feature type="non-terminal residue" evidence="1">
    <location>
        <position position="1"/>
    </location>
</feature>
<keyword evidence="2" id="KW-1185">Reference proteome</keyword>
<dbReference type="Proteomes" id="UP001211249">
    <property type="component" value="Unassembled WGS sequence"/>
</dbReference>
<gene>
    <name evidence="1" type="ORF">PN451_13100</name>
</gene>
<accession>A0ABT5AK34</accession>
<reference evidence="1 2" key="1">
    <citation type="submission" date="2023-01" db="EMBL/GenBank/DDBJ databases">
        <title>Genomes from the Australian National Cyanobacteria Reference Collection.</title>
        <authorList>
            <person name="Willis A."/>
            <person name="Lee E.M.F."/>
        </authorList>
    </citation>
    <scope>NUCLEOTIDE SEQUENCE [LARGE SCALE GENOMIC DNA]</scope>
    <source>
        <strain evidence="1 2">CS-1226</strain>
    </source>
</reference>
<comment type="caution">
    <text evidence="1">The sequence shown here is derived from an EMBL/GenBank/DDBJ whole genome shotgun (WGS) entry which is preliminary data.</text>
</comment>
<organism evidence="1 2">
    <name type="scientific">Dolichospermum planctonicum CS-1226</name>
    <dbReference type="NCBI Taxonomy" id="3021751"/>
    <lineage>
        <taxon>Bacteria</taxon>
        <taxon>Bacillati</taxon>
        <taxon>Cyanobacteriota</taxon>
        <taxon>Cyanophyceae</taxon>
        <taxon>Nostocales</taxon>
        <taxon>Aphanizomenonaceae</taxon>
        <taxon>Dolichospermum</taxon>
        <taxon>Dolichospermum planctonicum</taxon>
    </lineage>
</organism>
<name>A0ABT5AK34_9CYAN</name>
<evidence type="ECO:0000313" key="1">
    <source>
        <dbReference type="EMBL" id="MDB9536750.1"/>
    </source>
</evidence>